<gene>
    <name evidence="1" type="ORF">HNR30_007569</name>
</gene>
<sequence>MIDELESLSHPDRCRRLSELARSGEPLPLGELAGGGPYERGIALTLAVHRARTGTGGTDVVVAAVRDPDPRIAARAMRAAAALGRMDALFEVVATGSAAARETVYRVVRGRRDSEAAGALIDVVRPRWGDGEAAVLLPACDGDRAGRLVDELAHAVRNWGAVARAHPDVFLDHAARTLRVLPGSLLREWWERHGAAVQVAARSRPSATLELIEAYWVPEAWPRDPRPLVTAEPDRVIAFLTHPDRKAFLTRTVRDRGVVRRLAVLADDRLAPVARALADDPHVLARLLAGIAPSRRAHLFDVAMTGRDLSEAHLIDEIMDVLPYERRSAEARRMAGTRAVADRPQSRVAVAAFLPYAEAETVVRPWTRRPDAEERALGYRSLIAAAGRQRDPAVLARLLSSMDRLRNEQDPVRQAALDELTRVPPSLFGPEHLPALERLTRDALGARDLSYGTRYSLTRLGDRIFAQGAAGGHGELVEFALHATELLTEHAGRLTIGDLRPLLRRGQEAGLVGRLTPWLRSQAARDEHELALSLARGLGRRGHGLAPLQEALEQATRSRHDGVARAAVRAWLEPPHTREPRAEALIARDPSAAVLPEVFAVLAHRRTDLLGVVLGAQAPTGRFAKVRVLPVASDVALARWTARQRARYAELLVGFATRRAVPDTERAAAIRRLGEVEALRPFLDSGHDLLRRAALTALPWTSSPQDALTLLLERIAGVDAHVAASAAARAARFVPPADLAAPLAAVLAGGKVTARKEAVRLAARFSVPGVVTWDDSQHIDVRRAMASSAAQYLLDRDEGWQVLRRATEEGLADVLGERRPLDLPPAARERYADLLAAAVREQPEKAEVLTALSRFAPFAPRALEILGTLARDLERSRLPESALLALAGLAAGGVGGRELVETIEALAGAHDQPDAEPGRDLPALRRLRSLVTVSIQLIHNRPWPIAGLIAPALPADLGAELLAASVRWEAPDLDAIRPSGVLAALEVGGALAGSAGRVSPSLVLPHARRLAEGPATTALLACALVESCGPRVSWPRPWRDLLRTLRAHPDPEVVYRARQIFTAAEV</sequence>
<dbReference type="EMBL" id="JACDUR010000008">
    <property type="protein sequence ID" value="MBA2896178.1"/>
    <property type="molecule type" value="Genomic_DNA"/>
</dbReference>
<organism evidence="1 2">
    <name type="scientific">Nonomuraea soli</name>
    <dbReference type="NCBI Taxonomy" id="1032476"/>
    <lineage>
        <taxon>Bacteria</taxon>
        <taxon>Bacillati</taxon>
        <taxon>Actinomycetota</taxon>
        <taxon>Actinomycetes</taxon>
        <taxon>Streptosporangiales</taxon>
        <taxon>Streptosporangiaceae</taxon>
        <taxon>Nonomuraea</taxon>
    </lineage>
</organism>
<evidence type="ECO:0000313" key="2">
    <source>
        <dbReference type="Proteomes" id="UP000530928"/>
    </source>
</evidence>
<evidence type="ECO:0008006" key="3">
    <source>
        <dbReference type="Google" id="ProtNLM"/>
    </source>
</evidence>
<keyword evidence="2" id="KW-1185">Reference proteome</keyword>
<protein>
    <recommendedName>
        <fullName evidence="3">HEAT repeat domain-containing protein</fullName>
    </recommendedName>
</protein>
<reference evidence="1 2" key="1">
    <citation type="submission" date="2020-07" db="EMBL/GenBank/DDBJ databases">
        <title>Genomic Encyclopedia of Type Strains, Phase IV (KMG-IV): sequencing the most valuable type-strain genomes for metagenomic binning, comparative biology and taxonomic classification.</title>
        <authorList>
            <person name="Goeker M."/>
        </authorList>
    </citation>
    <scope>NUCLEOTIDE SEQUENCE [LARGE SCALE GENOMIC DNA]</scope>
    <source>
        <strain evidence="1 2">DSM 45533</strain>
    </source>
</reference>
<evidence type="ECO:0000313" key="1">
    <source>
        <dbReference type="EMBL" id="MBA2896178.1"/>
    </source>
</evidence>
<dbReference type="Proteomes" id="UP000530928">
    <property type="component" value="Unassembled WGS sequence"/>
</dbReference>
<comment type="caution">
    <text evidence="1">The sequence shown here is derived from an EMBL/GenBank/DDBJ whole genome shotgun (WGS) entry which is preliminary data.</text>
</comment>
<dbReference type="RefSeq" id="WP_181614889.1">
    <property type="nucleotide sequence ID" value="NZ_BAABAM010000007.1"/>
</dbReference>
<dbReference type="AlphaFoldDB" id="A0A7W0CS32"/>
<proteinExistence type="predicted"/>
<accession>A0A7W0CS32</accession>
<name>A0A7W0CS32_9ACTN</name>